<dbReference type="InterPro" id="IPR007110">
    <property type="entry name" value="Ig-like_dom"/>
</dbReference>
<evidence type="ECO:0000313" key="3">
    <source>
        <dbReference type="EMBL" id="CAH0113004.1"/>
    </source>
</evidence>
<feature type="region of interest" description="Disordered" evidence="1">
    <location>
        <begin position="1"/>
        <end position="21"/>
    </location>
</feature>
<protein>
    <recommendedName>
        <fullName evidence="2">Ig-like domain-containing protein</fullName>
    </recommendedName>
</protein>
<evidence type="ECO:0000313" key="4">
    <source>
        <dbReference type="Proteomes" id="UP000789390"/>
    </source>
</evidence>
<evidence type="ECO:0000259" key="2">
    <source>
        <dbReference type="PROSITE" id="PS50835"/>
    </source>
</evidence>
<dbReference type="PROSITE" id="PS50835">
    <property type="entry name" value="IG_LIKE"/>
    <property type="match status" value="1"/>
</dbReference>
<dbReference type="InterPro" id="IPR013783">
    <property type="entry name" value="Ig-like_fold"/>
</dbReference>
<dbReference type="AlphaFoldDB" id="A0A8J2S1J6"/>
<name>A0A8J2S1J6_9CRUS</name>
<dbReference type="OrthoDB" id="6077854at2759"/>
<feature type="compositionally biased region" description="Basic and acidic residues" evidence="1">
    <location>
        <begin position="11"/>
        <end position="21"/>
    </location>
</feature>
<reference evidence="3" key="1">
    <citation type="submission" date="2021-11" db="EMBL/GenBank/DDBJ databases">
        <authorList>
            <person name="Schell T."/>
        </authorList>
    </citation>
    <scope>NUCLEOTIDE SEQUENCE</scope>
    <source>
        <strain evidence="3">M5</strain>
    </source>
</reference>
<dbReference type="InterPro" id="IPR042495">
    <property type="entry name" value="PDGFRL"/>
</dbReference>
<keyword evidence="4" id="KW-1185">Reference proteome</keyword>
<dbReference type="PANTHER" id="PTHR15360:SF4">
    <property type="entry name" value="PROTEIN KINASE DOMAIN-CONTAINING PROTEIN"/>
    <property type="match status" value="1"/>
</dbReference>
<dbReference type="Gene3D" id="2.60.40.10">
    <property type="entry name" value="Immunoglobulins"/>
    <property type="match status" value="1"/>
</dbReference>
<sequence>MTAQCDGASHSSRDINDDSRTRQTSRNRLFWLQGFFPQQIKRPSRNTVCSTLRLQHLQFVNFHETKFVINAAEGKVEYLIVDHEKLDIQIPCKPTHPYVTVYLIHSQIFINLSKTVTFMDDLEKKTTAVLTKHDLLTSVPADSNRWTFNPRQGLTLKIPKIVDVGFYILYGVFNNNFQLLDAEFFFLRFQGYQTPQIIANATQRVIEAGSNLTLTCVYALVFEHGKDNLKIVWDYPQSLSITPTKMVGRKTNPQHWYDRNETHIYIENDCN</sequence>
<proteinExistence type="predicted"/>
<dbReference type="PANTHER" id="PTHR15360">
    <property type="entry name" value="PLATELET-DERIVED GROWTH FACTOR RECEPTOR LIKE"/>
    <property type="match status" value="1"/>
</dbReference>
<dbReference type="Proteomes" id="UP000789390">
    <property type="component" value="Unassembled WGS sequence"/>
</dbReference>
<organism evidence="3 4">
    <name type="scientific">Daphnia galeata</name>
    <dbReference type="NCBI Taxonomy" id="27404"/>
    <lineage>
        <taxon>Eukaryota</taxon>
        <taxon>Metazoa</taxon>
        <taxon>Ecdysozoa</taxon>
        <taxon>Arthropoda</taxon>
        <taxon>Crustacea</taxon>
        <taxon>Branchiopoda</taxon>
        <taxon>Diplostraca</taxon>
        <taxon>Cladocera</taxon>
        <taxon>Anomopoda</taxon>
        <taxon>Daphniidae</taxon>
        <taxon>Daphnia</taxon>
    </lineage>
</organism>
<dbReference type="EMBL" id="CAKKLH010000335">
    <property type="protein sequence ID" value="CAH0113004.1"/>
    <property type="molecule type" value="Genomic_DNA"/>
</dbReference>
<accession>A0A8J2S1J6</accession>
<gene>
    <name evidence="3" type="ORF">DGAL_LOCUS16805</name>
</gene>
<evidence type="ECO:0000256" key="1">
    <source>
        <dbReference type="SAM" id="MobiDB-lite"/>
    </source>
</evidence>
<comment type="caution">
    <text evidence="3">The sequence shown here is derived from an EMBL/GenBank/DDBJ whole genome shotgun (WGS) entry which is preliminary data.</text>
</comment>
<feature type="domain" description="Ig-like" evidence="2">
    <location>
        <begin position="195"/>
        <end position="233"/>
    </location>
</feature>